<feature type="transmembrane region" description="Helical" evidence="1">
    <location>
        <begin position="162"/>
        <end position="179"/>
    </location>
</feature>
<evidence type="ECO:0000313" key="3">
    <source>
        <dbReference type="Proteomes" id="UP001597024"/>
    </source>
</evidence>
<comment type="caution">
    <text evidence="2">The sequence shown here is derived from an EMBL/GenBank/DDBJ whole genome shotgun (WGS) entry which is preliminary data.</text>
</comment>
<keyword evidence="3" id="KW-1185">Reference proteome</keyword>
<keyword evidence="1" id="KW-1133">Transmembrane helix</keyword>
<keyword evidence="1" id="KW-0812">Transmembrane</keyword>
<keyword evidence="1" id="KW-0472">Membrane</keyword>
<evidence type="ECO:0000313" key="2">
    <source>
        <dbReference type="EMBL" id="MFD0883457.1"/>
    </source>
</evidence>
<feature type="transmembrane region" description="Helical" evidence="1">
    <location>
        <begin position="30"/>
        <end position="51"/>
    </location>
</feature>
<feature type="transmembrane region" description="Helical" evidence="1">
    <location>
        <begin position="199"/>
        <end position="216"/>
    </location>
</feature>
<feature type="transmembrane region" description="Helical" evidence="1">
    <location>
        <begin position="377"/>
        <end position="398"/>
    </location>
</feature>
<feature type="transmembrane region" description="Helical" evidence="1">
    <location>
        <begin position="57"/>
        <end position="73"/>
    </location>
</feature>
<evidence type="ECO:0000256" key="1">
    <source>
        <dbReference type="SAM" id="Phobius"/>
    </source>
</evidence>
<dbReference type="EMBL" id="JBHTHX010000039">
    <property type="protein sequence ID" value="MFD0883457.1"/>
    <property type="molecule type" value="Genomic_DNA"/>
</dbReference>
<reference evidence="3" key="1">
    <citation type="journal article" date="2019" name="Int. J. Syst. Evol. Microbiol.">
        <title>The Global Catalogue of Microorganisms (GCM) 10K type strain sequencing project: providing services to taxonomists for standard genome sequencing and annotation.</title>
        <authorList>
            <consortium name="The Broad Institute Genomics Platform"/>
            <consortium name="The Broad Institute Genome Sequencing Center for Infectious Disease"/>
            <person name="Wu L."/>
            <person name="Ma J."/>
        </authorList>
    </citation>
    <scope>NUCLEOTIDE SEQUENCE [LARGE SCALE GENOMIC DNA]</scope>
    <source>
        <strain evidence="3">CCUG 62974</strain>
    </source>
</reference>
<dbReference type="Proteomes" id="UP001597024">
    <property type="component" value="Unassembled WGS sequence"/>
</dbReference>
<feature type="transmembrane region" description="Helical" evidence="1">
    <location>
        <begin position="275"/>
        <end position="295"/>
    </location>
</feature>
<dbReference type="InterPro" id="IPR030191">
    <property type="entry name" value="CodB"/>
</dbReference>
<accession>A0ABW3DKB0</accession>
<proteinExistence type="predicted"/>
<gene>
    <name evidence="2" type="ORF">ACFQ08_02650</name>
</gene>
<protein>
    <submittedName>
        <fullName evidence="2">Purine-cytosine permease family protein</fullName>
    </submittedName>
</protein>
<sequence>MTPPRNEHAEDFAHSVVPEEARIPRLKLTMVGWSLITGMAWLFYGALAAMLAGTQQAVIGLALSVVVFALANNRMTELAASTGLSSGLVSRKLFGPAGSALIALLLAATTVYFAVFEGSVVAEAFRQYFGADIRIWYAVVVVGMLPLMMGGVLTWMDKVNAYLLPLYVIGVVAALVAASRQGDLSSWWDAPGLGIPQTLPGWLTVFVLYLGVWLVMPTTVDFARFGRPADIPFLRNVTFGWVFGAGIFLVNGVIGMLLVHLVIPGSPVAGETGVVTALVGPLGLAGVLLIVVTQIRINTLNFYQSSMNLQRLLRQLAGVSVSRPIVVTMVSALVFVLMLTDVFGYLQTALKWQGSFFVGWVGIVVSHLLLRRQAAPGVGFGVWVISALAAIACLELGTPLLAELAPLIALAVSVLGYVPLAVRAEAVTSTT</sequence>
<organism evidence="2 3">
    <name type="scientific">Streptosporangium algeriense</name>
    <dbReference type="NCBI Taxonomy" id="1682748"/>
    <lineage>
        <taxon>Bacteria</taxon>
        <taxon>Bacillati</taxon>
        <taxon>Actinomycetota</taxon>
        <taxon>Actinomycetes</taxon>
        <taxon>Streptosporangiales</taxon>
        <taxon>Streptosporangiaceae</taxon>
        <taxon>Streptosporangium</taxon>
    </lineage>
</organism>
<feature type="transmembrane region" description="Helical" evidence="1">
    <location>
        <begin position="352"/>
        <end position="370"/>
    </location>
</feature>
<feature type="transmembrane region" description="Helical" evidence="1">
    <location>
        <begin position="237"/>
        <end position="263"/>
    </location>
</feature>
<feature type="transmembrane region" description="Helical" evidence="1">
    <location>
        <begin position="316"/>
        <end position="340"/>
    </location>
</feature>
<feature type="transmembrane region" description="Helical" evidence="1">
    <location>
        <begin position="93"/>
        <end position="115"/>
    </location>
</feature>
<feature type="transmembrane region" description="Helical" evidence="1">
    <location>
        <begin position="135"/>
        <end position="155"/>
    </location>
</feature>
<dbReference type="PANTHER" id="PTHR30569:SF0">
    <property type="entry name" value="CYTOSINE PERMEASE"/>
    <property type="match status" value="1"/>
</dbReference>
<name>A0ABW3DKB0_9ACTN</name>
<dbReference type="PANTHER" id="PTHR30569">
    <property type="entry name" value="CYTOSINE TRANSPORTER CODB"/>
    <property type="match status" value="1"/>
</dbReference>
<feature type="transmembrane region" description="Helical" evidence="1">
    <location>
        <begin position="404"/>
        <end position="422"/>
    </location>
</feature>
<dbReference type="Gene3D" id="1.10.4160.10">
    <property type="entry name" value="Hydantoin permease"/>
    <property type="match status" value="1"/>
</dbReference>